<name>A0A7X2CGC1_9PSED</name>
<dbReference type="Gene3D" id="3.40.50.1240">
    <property type="entry name" value="Phosphoglycerate mutase-like"/>
    <property type="match status" value="1"/>
</dbReference>
<dbReference type="InterPro" id="IPR050275">
    <property type="entry name" value="PGM_Phosphatase"/>
</dbReference>
<dbReference type="RefSeq" id="WP_153350361.1">
    <property type="nucleotide sequence ID" value="NZ_WIVX01000001.1"/>
</dbReference>
<protein>
    <submittedName>
        <fullName evidence="1">Histidine phosphatase family protein</fullName>
    </submittedName>
</protein>
<sequence length="201" mass="22263">MLTVHFVRHGESAANAGTATSDPALTPLTEKGWEQAQAVAEAFDQAPCLIVTSPYERAADTARPTIGRFPGVPVEVWTVEEFTYLSPSRCANTTAADRKPWVEMYWTSADPEFTDGHGTESFASLIQRSRECLRRLNGMSGRVAIFGHGQFIQAVRWLITQSPELIDSGAMRDFRRFDLSSAIVNCQVITAGHDGKRWIMI</sequence>
<reference evidence="1 2" key="1">
    <citation type="submission" date="2019-10" db="EMBL/GenBank/DDBJ databases">
        <title>Evaluation of single-gene subtyping targets for Pseudomonas.</title>
        <authorList>
            <person name="Reichler S.J."/>
            <person name="Orsi R.H."/>
            <person name="Wiedmann M."/>
            <person name="Martin N.H."/>
            <person name="Murphy S.I."/>
        </authorList>
    </citation>
    <scope>NUCLEOTIDE SEQUENCE [LARGE SCALE GENOMIC DNA]</scope>
    <source>
        <strain evidence="1 2">FSL R10-2107</strain>
    </source>
</reference>
<dbReference type="PANTHER" id="PTHR48100">
    <property type="entry name" value="BROAD-SPECIFICITY PHOSPHATASE YOR283W-RELATED"/>
    <property type="match status" value="1"/>
</dbReference>
<dbReference type="SUPFAM" id="SSF53254">
    <property type="entry name" value="Phosphoglycerate mutase-like"/>
    <property type="match status" value="1"/>
</dbReference>
<proteinExistence type="predicted"/>
<dbReference type="EMBL" id="WIVX01000001">
    <property type="protein sequence ID" value="MQU29841.1"/>
    <property type="molecule type" value="Genomic_DNA"/>
</dbReference>
<dbReference type="CDD" id="cd07067">
    <property type="entry name" value="HP_PGM_like"/>
    <property type="match status" value="1"/>
</dbReference>
<dbReference type="PANTHER" id="PTHR48100:SF15">
    <property type="entry name" value="SEDOHEPTULOSE 1,7-BISPHOSPHATASE"/>
    <property type="match status" value="1"/>
</dbReference>
<evidence type="ECO:0000313" key="2">
    <source>
        <dbReference type="Proteomes" id="UP000470186"/>
    </source>
</evidence>
<dbReference type="SMART" id="SM00855">
    <property type="entry name" value="PGAM"/>
    <property type="match status" value="1"/>
</dbReference>
<dbReference type="Proteomes" id="UP000470186">
    <property type="component" value="Unassembled WGS sequence"/>
</dbReference>
<comment type="caution">
    <text evidence="1">The sequence shown here is derived from an EMBL/GenBank/DDBJ whole genome shotgun (WGS) entry which is preliminary data.</text>
</comment>
<dbReference type="AlphaFoldDB" id="A0A7X2CGC1"/>
<organism evidence="1 2">
    <name type="scientific">Pseudomonas helleri</name>
    <dbReference type="NCBI Taxonomy" id="1608996"/>
    <lineage>
        <taxon>Bacteria</taxon>
        <taxon>Pseudomonadati</taxon>
        <taxon>Pseudomonadota</taxon>
        <taxon>Gammaproteobacteria</taxon>
        <taxon>Pseudomonadales</taxon>
        <taxon>Pseudomonadaceae</taxon>
        <taxon>Pseudomonas</taxon>
    </lineage>
</organism>
<accession>A0A7X2CGC1</accession>
<evidence type="ECO:0000313" key="1">
    <source>
        <dbReference type="EMBL" id="MQU29841.1"/>
    </source>
</evidence>
<dbReference type="Pfam" id="PF00300">
    <property type="entry name" value="His_Phos_1"/>
    <property type="match status" value="1"/>
</dbReference>
<dbReference type="InterPro" id="IPR013078">
    <property type="entry name" value="His_Pase_superF_clade-1"/>
</dbReference>
<dbReference type="InterPro" id="IPR029033">
    <property type="entry name" value="His_PPase_superfam"/>
</dbReference>
<dbReference type="GO" id="GO:0016791">
    <property type="term" value="F:phosphatase activity"/>
    <property type="evidence" value="ECO:0007669"/>
    <property type="project" value="TreeGrafter"/>
</dbReference>
<keyword evidence="2" id="KW-1185">Reference proteome</keyword>
<gene>
    <name evidence="1" type="ORF">GHO30_00265</name>
</gene>